<sequence length="729" mass="78054">MVCFCLCVSVISCGEQPSLPNGKKIGTQTSFGATAIYTCDAGFMLVGSAVRECLSSGLWSGTETRCLAGHCGIPEGIVNGQVIGENFGYPISCGHPGSPIYGRTVGNGFNLNNVVSFVCNRGYEMEGPAHAQCQANRQWSHPPPTCKGIPANSIRQSKIEHGNFTFGTVVFYDCNPGYYLFGSPVLSCQPTGQWDKPLPECIVVDCGHPGSPPNGVLSGVKFTFGSTVRYSCLGGRQLKGESSRTCQLNGMWSAPMPFCSGDTTGSCGDPGIPSQGSREQTDFKIRSKVYFSCTEGYDLIGSSERMCFPNGTWSGTQPFCKPVQCGNPGTPSNGRVFRLDGTTFSHSVIYSCMEGYLLSGATTRLCQANGTCANQDTGWRRTAVTCPAPPTISNGVLQGSDFEWGSSVSYSCSPGYELSFPAVLTCVANGTWSGMLPQCLQPTKTSCDNPGTPRYGSLNRTFGFKVGNVVSFQCQPAHACKQPESPLHVDVVGMDLSGFGYTLVYSCQHGYFLAGGSEHRVCKNDGTWTGKMPICRAGEKKKPVKPATGTPSPKLNGVYKAAEARLLLLMYQVNHANQGNQLKDSAGSPAKIIDDSWTMDGFVSAEPDGSSYVFQGFIQGKDYGQFGLQRLGLNMSESQNSPPPQLGTNSSSVAIAILVPFFALIFTGFGFYLYKQRTTPKTQYTGCSVHENNNGQAAFENPMYNTNAKAVEGKAVRFDPNLNTVCTMV</sequence>
<evidence type="ECO:0000256" key="3">
    <source>
        <dbReference type="ARBA" id="ARBA00023136"/>
    </source>
</evidence>
<feature type="domain" description="Sushi" evidence="8">
    <location>
        <begin position="11"/>
        <end position="68"/>
    </location>
</feature>
<proteinExistence type="predicted"/>
<dbReference type="GO" id="GO:0016020">
    <property type="term" value="C:membrane"/>
    <property type="evidence" value="ECO:0007669"/>
    <property type="project" value="UniProtKB-SubCell"/>
</dbReference>
<feature type="disulfide bond" evidence="6">
    <location>
        <begin position="39"/>
        <end position="66"/>
    </location>
</feature>
<dbReference type="InterPro" id="IPR000436">
    <property type="entry name" value="Sushi_SCR_CCP_dom"/>
</dbReference>
<accession>A0A7J5XBF7</accession>
<evidence type="ECO:0000313" key="9">
    <source>
        <dbReference type="EMBL" id="KAF3833947.1"/>
    </source>
</evidence>
<dbReference type="EMBL" id="JAAKFY010000026">
    <property type="protein sequence ID" value="KAF3833947.1"/>
    <property type="molecule type" value="Genomic_DNA"/>
</dbReference>
<evidence type="ECO:0000256" key="7">
    <source>
        <dbReference type="SAM" id="Phobius"/>
    </source>
</evidence>
<evidence type="ECO:0000256" key="2">
    <source>
        <dbReference type="ARBA" id="ARBA00022737"/>
    </source>
</evidence>
<keyword evidence="4 6" id="KW-1015">Disulfide bond</keyword>
<keyword evidence="2" id="KW-0677">Repeat</keyword>
<feature type="transmembrane region" description="Helical" evidence="7">
    <location>
        <begin position="653"/>
        <end position="674"/>
    </location>
</feature>
<feature type="disulfide bond" evidence="6">
    <location>
        <begin position="293"/>
        <end position="320"/>
    </location>
</feature>
<feature type="domain" description="Sushi" evidence="8">
    <location>
        <begin position="478"/>
        <end position="537"/>
    </location>
</feature>
<dbReference type="PANTHER" id="PTHR45656">
    <property type="entry name" value="PROTEIN CBR-CLEC-78"/>
    <property type="match status" value="1"/>
</dbReference>
<keyword evidence="10" id="KW-1185">Reference proteome</keyword>
<comment type="subcellular location">
    <subcellularLocation>
        <location evidence="1">Membrane</location>
    </subcellularLocation>
</comment>
<evidence type="ECO:0000259" key="8">
    <source>
        <dbReference type="PROSITE" id="PS50923"/>
    </source>
</evidence>
<feature type="disulfide bond" evidence="6">
    <location>
        <begin position="174"/>
        <end position="201"/>
    </location>
</feature>
<dbReference type="PANTHER" id="PTHR45656:SF15">
    <property type="entry name" value="SUSHI DOMAIN-CONTAINING PROTEIN"/>
    <property type="match status" value="1"/>
</dbReference>
<evidence type="ECO:0000256" key="4">
    <source>
        <dbReference type="ARBA" id="ARBA00023157"/>
    </source>
</evidence>
<evidence type="ECO:0000256" key="1">
    <source>
        <dbReference type="ARBA" id="ARBA00004370"/>
    </source>
</evidence>
<comment type="caution">
    <text evidence="6">Lacks conserved residue(s) required for the propagation of feature annotation.</text>
</comment>
<dbReference type="PROSITE" id="PS50923">
    <property type="entry name" value="SUSHI"/>
    <property type="match status" value="6"/>
</dbReference>
<keyword evidence="6" id="KW-0768">Sushi</keyword>
<reference evidence="9 10" key="1">
    <citation type="submission" date="2020-03" db="EMBL/GenBank/DDBJ databases">
        <title>Dissostichus mawsoni Genome sequencing and assembly.</title>
        <authorList>
            <person name="Park H."/>
        </authorList>
    </citation>
    <scope>NUCLEOTIDE SEQUENCE [LARGE SCALE GENOMIC DNA]</scope>
    <source>
        <strain evidence="9">DM0001</strain>
        <tissue evidence="9">Muscle</tissue>
    </source>
</reference>
<evidence type="ECO:0000256" key="5">
    <source>
        <dbReference type="ARBA" id="ARBA00023180"/>
    </source>
</evidence>
<dbReference type="InterPro" id="IPR035976">
    <property type="entry name" value="Sushi/SCR/CCP_sf"/>
</dbReference>
<protein>
    <recommendedName>
        <fullName evidence="8">Sushi domain-containing protein</fullName>
    </recommendedName>
</protein>
<dbReference type="InterPro" id="IPR051277">
    <property type="entry name" value="SEZ6_CSMD_C4BPB_Regulators"/>
</dbReference>
<dbReference type="Gene3D" id="2.10.70.10">
    <property type="entry name" value="Complement Module, domain 1"/>
    <property type="match status" value="8"/>
</dbReference>
<comment type="caution">
    <text evidence="9">The sequence shown here is derived from an EMBL/GenBank/DDBJ whole genome shotgun (WGS) entry which is preliminary data.</text>
</comment>
<dbReference type="Pfam" id="PF00084">
    <property type="entry name" value="Sushi"/>
    <property type="match status" value="8"/>
</dbReference>
<organism evidence="9 10">
    <name type="scientific">Dissostichus mawsoni</name>
    <name type="common">Antarctic cod</name>
    <dbReference type="NCBI Taxonomy" id="36200"/>
    <lineage>
        <taxon>Eukaryota</taxon>
        <taxon>Metazoa</taxon>
        <taxon>Chordata</taxon>
        <taxon>Craniata</taxon>
        <taxon>Vertebrata</taxon>
        <taxon>Euteleostomi</taxon>
        <taxon>Actinopterygii</taxon>
        <taxon>Neopterygii</taxon>
        <taxon>Teleostei</taxon>
        <taxon>Neoteleostei</taxon>
        <taxon>Acanthomorphata</taxon>
        <taxon>Eupercaria</taxon>
        <taxon>Perciformes</taxon>
        <taxon>Notothenioidei</taxon>
        <taxon>Nototheniidae</taxon>
        <taxon>Dissostichus</taxon>
    </lineage>
</organism>
<feature type="domain" description="Sushi" evidence="8">
    <location>
        <begin position="384"/>
        <end position="441"/>
    </location>
</feature>
<keyword evidence="5" id="KW-0325">Glycoprotein</keyword>
<keyword evidence="7" id="KW-1133">Transmembrane helix</keyword>
<gene>
    <name evidence="9" type="ORF">F7725_025151</name>
</gene>
<feature type="disulfide bond" evidence="6">
    <location>
        <begin position="232"/>
        <end position="259"/>
    </location>
</feature>
<keyword evidence="3 7" id="KW-0472">Membrane</keyword>
<evidence type="ECO:0000256" key="6">
    <source>
        <dbReference type="PROSITE-ProRule" id="PRU00302"/>
    </source>
</evidence>
<dbReference type="FunFam" id="2.10.70.10:FF:000011">
    <property type="entry name" value="CUB and sushi domain-containing protein 3 isoform A"/>
    <property type="match status" value="2"/>
</dbReference>
<evidence type="ECO:0000313" key="10">
    <source>
        <dbReference type="Proteomes" id="UP000518266"/>
    </source>
</evidence>
<feature type="disulfide bond" evidence="6">
    <location>
        <begin position="412"/>
        <end position="439"/>
    </location>
</feature>
<feature type="domain" description="Sushi" evidence="8">
    <location>
        <begin position="204"/>
        <end position="261"/>
    </location>
</feature>
<feature type="domain" description="Sushi" evidence="8">
    <location>
        <begin position="144"/>
        <end position="203"/>
    </location>
</feature>
<dbReference type="SMART" id="SM00032">
    <property type="entry name" value="CCP"/>
    <property type="match status" value="8"/>
</dbReference>
<dbReference type="Proteomes" id="UP000518266">
    <property type="component" value="Unassembled WGS sequence"/>
</dbReference>
<dbReference type="CDD" id="cd00033">
    <property type="entry name" value="CCP"/>
    <property type="match status" value="8"/>
</dbReference>
<dbReference type="SUPFAM" id="SSF57535">
    <property type="entry name" value="Complement control module/SCR domain"/>
    <property type="match status" value="8"/>
</dbReference>
<keyword evidence="7" id="KW-0812">Transmembrane</keyword>
<name>A0A7J5XBF7_DISMA</name>
<feature type="domain" description="Sushi" evidence="8">
    <location>
        <begin position="265"/>
        <end position="322"/>
    </location>
</feature>
<dbReference type="OrthoDB" id="5804959at2759"/>
<dbReference type="AlphaFoldDB" id="A0A7J5XBF7"/>